<dbReference type="InterPro" id="IPR006015">
    <property type="entry name" value="Universal_stress_UspA"/>
</dbReference>
<feature type="domain" description="UspA" evidence="2">
    <location>
        <begin position="1"/>
        <end position="147"/>
    </location>
</feature>
<comment type="similarity">
    <text evidence="1">Belongs to the universal stress protein A family.</text>
</comment>
<accession>A0A7C2JXG3</accession>
<name>A0A7C2JXG3_9PLAN</name>
<evidence type="ECO:0000259" key="2">
    <source>
        <dbReference type="Pfam" id="PF00582"/>
    </source>
</evidence>
<comment type="caution">
    <text evidence="3">The sequence shown here is derived from an EMBL/GenBank/DDBJ whole genome shotgun (WGS) entry which is preliminary data.</text>
</comment>
<dbReference type="CDD" id="cd00293">
    <property type="entry name" value="USP-like"/>
    <property type="match status" value="2"/>
</dbReference>
<dbReference type="SUPFAM" id="SSF52402">
    <property type="entry name" value="Adenine nucleotide alpha hydrolases-like"/>
    <property type="match status" value="2"/>
</dbReference>
<gene>
    <name evidence="3" type="ORF">ENQ76_02185</name>
</gene>
<feature type="domain" description="UspA" evidence="2">
    <location>
        <begin position="157"/>
        <end position="273"/>
    </location>
</feature>
<sequence>MLRSILVGVNGTRGSQAACELAVSWAKSHQIPVTAAGIVDVPAILAPEPVPLGAAAFKAERDAEKLALARKTIGSALEAMCQRAQAAGVECRSVNLEGSPAELLGAESQRHDLVVLGRREKPRSDRDPVASTTLTEILRHACRPVVVAGHDPPRGSTIVVAYDGSAQSARTLQAFVQSGLMFGHPLHLVGVGDHPQEMNARLMRALDYLKTHGRNAELHVLPVRGSVAATLTQFVTQLPCGLLVMGVYGQPRLKELLFGSVTMSLLESLPAPLFLHH</sequence>
<evidence type="ECO:0000256" key="1">
    <source>
        <dbReference type="ARBA" id="ARBA00008791"/>
    </source>
</evidence>
<dbReference type="Pfam" id="PF00582">
    <property type="entry name" value="Usp"/>
    <property type="match status" value="2"/>
</dbReference>
<evidence type="ECO:0000313" key="3">
    <source>
        <dbReference type="EMBL" id="HEN14265.1"/>
    </source>
</evidence>
<dbReference type="Gene3D" id="3.40.50.12370">
    <property type="match status" value="1"/>
</dbReference>
<dbReference type="EMBL" id="DSOK01000068">
    <property type="protein sequence ID" value="HEN14265.1"/>
    <property type="molecule type" value="Genomic_DNA"/>
</dbReference>
<dbReference type="InterPro" id="IPR006016">
    <property type="entry name" value="UspA"/>
</dbReference>
<dbReference type="PANTHER" id="PTHR46268:SF6">
    <property type="entry name" value="UNIVERSAL STRESS PROTEIN UP12"/>
    <property type="match status" value="1"/>
</dbReference>
<dbReference type="PANTHER" id="PTHR46268">
    <property type="entry name" value="STRESS RESPONSE PROTEIN NHAX"/>
    <property type="match status" value="1"/>
</dbReference>
<reference evidence="3" key="1">
    <citation type="journal article" date="2020" name="mSystems">
        <title>Genome- and Community-Level Interaction Insights into Carbon Utilization and Element Cycling Functions of Hydrothermarchaeota in Hydrothermal Sediment.</title>
        <authorList>
            <person name="Zhou Z."/>
            <person name="Liu Y."/>
            <person name="Xu W."/>
            <person name="Pan J."/>
            <person name="Luo Z.H."/>
            <person name="Li M."/>
        </authorList>
    </citation>
    <scope>NUCLEOTIDE SEQUENCE [LARGE SCALE GENOMIC DNA]</scope>
    <source>
        <strain evidence="3">SpSt-339</strain>
    </source>
</reference>
<proteinExistence type="inferred from homology"/>
<organism evidence="3">
    <name type="scientific">Schlesneria paludicola</name>
    <dbReference type="NCBI Taxonomy" id="360056"/>
    <lineage>
        <taxon>Bacteria</taxon>
        <taxon>Pseudomonadati</taxon>
        <taxon>Planctomycetota</taxon>
        <taxon>Planctomycetia</taxon>
        <taxon>Planctomycetales</taxon>
        <taxon>Planctomycetaceae</taxon>
        <taxon>Schlesneria</taxon>
    </lineage>
</organism>
<dbReference type="PRINTS" id="PR01438">
    <property type="entry name" value="UNVRSLSTRESS"/>
</dbReference>
<protein>
    <submittedName>
        <fullName evidence="3">Universal stress protein</fullName>
    </submittedName>
</protein>
<dbReference type="AlphaFoldDB" id="A0A7C2JXG3"/>